<dbReference type="CDD" id="cd00487">
    <property type="entry name" value="Pep_deformylase"/>
    <property type="match status" value="1"/>
</dbReference>
<comment type="similarity">
    <text evidence="1">Belongs to the polypeptide deformylase family.</text>
</comment>
<evidence type="ECO:0000313" key="3">
    <source>
        <dbReference type="Proteomes" id="UP000051162"/>
    </source>
</evidence>
<dbReference type="PRINTS" id="PR01576">
    <property type="entry name" value="PDEFORMYLASE"/>
</dbReference>
<dbReference type="OrthoDB" id="9784988at2"/>
<dbReference type="Gene3D" id="3.90.45.10">
    <property type="entry name" value="Peptide deformylase"/>
    <property type="match status" value="1"/>
</dbReference>
<dbReference type="PATRIC" id="fig|1423773.3.peg.1824"/>
<keyword evidence="3" id="KW-1185">Reference proteome</keyword>
<dbReference type="PANTHER" id="PTHR10458">
    <property type="entry name" value="PEPTIDE DEFORMYLASE"/>
    <property type="match status" value="1"/>
</dbReference>
<gene>
    <name evidence="2" type="ORF">FD30_GL001779</name>
</gene>
<name>A0A0R1JYD4_9LACO</name>
<dbReference type="RefSeq" id="WP_056944239.1">
    <property type="nucleotide sequence ID" value="NZ_AZDT01000028.1"/>
</dbReference>
<sequence>MIRPIVHDPQQLNHRAAPATPADAAIITDLIDTLRAHQDNCVGMAANMIGQNVRIIVVLMGVLPVALVNPQIRQKRDPFATQEGCLSLEGERPTTRYQTITVDYQDQQFQAHHQEFTGFIAQIIQHEVDHCNGIVI</sequence>
<dbReference type="NCBIfam" id="NF006670">
    <property type="entry name" value="PRK09218.1"/>
    <property type="match status" value="1"/>
</dbReference>
<dbReference type="PIRSF" id="PIRSF004749">
    <property type="entry name" value="Pep_def"/>
    <property type="match status" value="1"/>
</dbReference>
<organism evidence="2 3">
    <name type="scientific">Levilactobacillus namurensis DSM 19117</name>
    <dbReference type="NCBI Taxonomy" id="1423773"/>
    <lineage>
        <taxon>Bacteria</taxon>
        <taxon>Bacillati</taxon>
        <taxon>Bacillota</taxon>
        <taxon>Bacilli</taxon>
        <taxon>Lactobacillales</taxon>
        <taxon>Lactobacillaceae</taxon>
        <taxon>Levilactobacillus</taxon>
    </lineage>
</organism>
<dbReference type="STRING" id="1423773.FD30_GL001779"/>
<proteinExistence type="inferred from homology"/>
<dbReference type="GO" id="GO:0042586">
    <property type="term" value="F:peptide deformylase activity"/>
    <property type="evidence" value="ECO:0007669"/>
    <property type="project" value="InterPro"/>
</dbReference>
<evidence type="ECO:0000256" key="1">
    <source>
        <dbReference type="ARBA" id="ARBA00010759"/>
    </source>
</evidence>
<dbReference type="InterPro" id="IPR036821">
    <property type="entry name" value="Peptide_deformylase_sf"/>
</dbReference>
<reference evidence="2 3" key="1">
    <citation type="journal article" date="2015" name="Genome Announc.">
        <title>Expanding the biotechnology potential of lactobacilli through comparative genomics of 213 strains and associated genera.</title>
        <authorList>
            <person name="Sun Z."/>
            <person name="Harris H.M."/>
            <person name="McCann A."/>
            <person name="Guo C."/>
            <person name="Argimon S."/>
            <person name="Zhang W."/>
            <person name="Yang X."/>
            <person name="Jeffery I.B."/>
            <person name="Cooney J.C."/>
            <person name="Kagawa T.F."/>
            <person name="Liu W."/>
            <person name="Song Y."/>
            <person name="Salvetti E."/>
            <person name="Wrobel A."/>
            <person name="Rasinkangas P."/>
            <person name="Parkhill J."/>
            <person name="Rea M.C."/>
            <person name="O'Sullivan O."/>
            <person name="Ritari J."/>
            <person name="Douillard F.P."/>
            <person name="Paul Ross R."/>
            <person name="Yang R."/>
            <person name="Briner A.E."/>
            <person name="Felis G.E."/>
            <person name="de Vos W.M."/>
            <person name="Barrangou R."/>
            <person name="Klaenhammer T.R."/>
            <person name="Caufield P.W."/>
            <person name="Cui Y."/>
            <person name="Zhang H."/>
            <person name="O'Toole P.W."/>
        </authorList>
    </citation>
    <scope>NUCLEOTIDE SEQUENCE [LARGE SCALE GENOMIC DNA]</scope>
    <source>
        <strain evidence="2 3">DSM 19117</strain>
    </source>
</reference>
<dbReference type="Pfam" id="PF01327">
    <property type="entry name" value="Pep_deformylase"/>
    <property type="match status" value="1"/>
</dbReference>
<dbReference type="Proteomes" id="UP000051162">
    <property type="component" value="Unassembled WGS sequence"/>
</dbReference>
<dbReference type="EMBL" id="AZDT01000028">
    <property type="protein sequence ID" value="KRK75963.1"/>
    <property type="molecule type" value="Genomic_DNA"/>
</dbReference>
<dbReference type="InterPro" id="IPR023635">
    <property type="entry name" value="Peptide_deformylase"/>
</dbReference>
<protein>
    <submittedName>
        <fullName evidence="2">Peptide deformylase</fullName>
    </submittedName>
</protein>
<dbReference type="AlphaFoldDB" id="A0A0R1JYD4"/>
<evidence type="ECO:0000313" key="2">
    <source>
        <dbReference type="EMBL" id="KRK75963.1"/>
    </source>
</evidence>
<dbReference type="GeneID" id="84782727"/>
<accession>A0A0R1JYD4</accession>
<dbReference type="SUPFAM" id="SSF56420">
    <property type="entry name" value="Peptide deformylase"/>
    <property type="match status" value="1"/>
</dbReference>
<comment type="caution">
    <text evidence="2">The sequence shown here is derived from an EMBL/GenBank/DDBJ whole genome shotgun (WGS) entry which is preliminary data.</text>
</comment>
<dbReference type="PANTHER" id="PTHR10458:SF22">
    <property type="entry name" value="PEPTIDE DEFORMYLASE"/>
    <property type="match status" value="1"/>
</dbReference>